<evidence type="ECO:0000313" key="1">
    <source>
        <dbReference type="EMBL" id="KAJ8388100.1"/>
    </source>
</evidence>
<organism evidence="1 2">
    <name type="scientific">Aldrovandia affinis</name>
    <dbReference type="NCBI Taxonomy" id="143900"/>
    <lineage>
        <taxon>Eukaryota</taxon>
        <taxon>Metazoa</taxon>
        <taxon>Chordata</taxon>
        <taxon>Craniata</taxon>
        <taxon>Vertebrata</taxon>
        <taxon>Euteleostomi</taxon>
        <taxon>Actinopterygii</taxon>
        <taxon>Neopterygii</taxon>
        <taxon>Teleostei</taxon>
        <taxon>Notacanthiformes</taxon>
        <taxon>Halosauridae</taxon>
        <taxon>Aldrovandia</taxon>
    </lineage>
</organism>
<dbReference type="AlphaFoldDB" id="A0AAD7RPZ6"/>
<proteinExistence type="predicted"/>
<accession>A0AAD7RPZ6</accession>
<protein>
    <submittedName>
        <fullName evidence="1">Uncharacterized protein</fullName>
    </submittedName>
</protein>
<dbReference type="Proteomes" id="UP001221898">
    <property type="component" value="Unassembled WGS sequence"/>
</dbReference>
<evidence type="ECO:0000313" key="2">
    <source>
        <dbReference type="Proteomes" id="UP001221898"/>
    </source>
</evidence>
<reference evidence="1" key="1">
    <citation type="journal article" date="2023" name="Science">
        <title>Genome structures resolve the early diversification of teleost fishes.</title>
        <authorList>
            <person name="Parey E."/>
            <person name="Louis A."/>
            <person name="Montfort J."/>
            <person name="Bouchez O."/>
            <person name="Roques C."/>
            <person name="Iampietro C."/>
            <person name="Lluch J."/>
            <person name="Castinel A."/>
            <person name="Donnadieu C."/>
            <person name="Desvignes T."/>
            <person name="Floi Bucao C."/>
            <person name="Jouanno E."/>
            <person name="Wen M."/>
            <person name="Mejri S."/>
            <person name="Dirks R."/>
            <person name="Jansen H."/>
            <person name="Henkel C."/>
            <person name="Chen W.J."/>
            <person name="Zahm M."/>
            <person name="Cabau C."/>
            <person name="Klopp C."/>
            <person name="Thompson A.W."/>
            <person name="Robinson-Rechavi M."/>
            <person name="Braasch I."/>
            <person name="Lecointre G."/>
            <person name="Bobe J."/>
            <person name="Postlethwait J.H."/>
            <person name="Berthelot C."/>
            <person name="Roest Crollius H."/>
            <person name="Guiguen Y."/>
        </authorList>
    </citation>
    <scope>NUCLEOTIDE SEQUENCE</scope>
    <source>
        <strain evidence="1">NC1722</strain>
    </source>
</reference>
<name>A0AAD7RPZ6_9TELE</name>
<sequence>MSSVHYDSRQTHQPQYADTELWRSVETNALSGTAASPALVELPLDGSLMSRHFSGSARTLSMLSSVCPQPPPAPC</sequence>
<dbReference type="EMBL" id="JAINUG010000201">
    <property type="protein sequence ID" value="KAJ8388100.1"/>
    <property type="molecule type" value="Genomic_DNA"/>
</dbReference>
<comment type="caution">
    <text evidence="1">The sequence shown here is derived from an EMBL/GenBank/DDBJ whole genome shotgun (WGS) entry which is preliminary data.</text>
</comment>
<keyword evidence="2" id="KW-1185">Reference proteome</keyword>
<gene>
    <name evidence="1" type="ORF">AAFF_G00147180</name>
</gene>